<keyword evidence="1" id="KW-1133">Transmembrane helix</keyword>
<sequence length="106" mass="12882">MRKALLTDEVLEEARRRKSATSQRFGYYDPERKFEDVDDLELEEEWDSDYTGYREGYTHRIPVDASIIKSRRIETVKREQFRSKVNKILFWVILLVILFLIAVFFW</sequence>
<reference evidence="4 5" key="1">
    <citation type="submission" date="2016-12" db="EMBL/GenBank/DDBJ databases">
        <authorList>
            <person name="Gulvik C.A."/>
        </authorList>
    </citation>
    <scope>NUCLEOTIDE SEQUENCE [LARGE SCALE GENOMIC DNA]</scope>
    <source>
        <strain evidence="3 5">12-5202</strain>
        <strain evidence="2 4">12-5291</strain>
    </source>
</reference>
<keyword evidence="1" id="KW-0472">Membrane</keyword>
<dbReference type="EMBL" id="MSPR01000005">
    <property type="protein sequence ID" value="ONK30226.1"/>
    <property type="molecule type" value="Genomic_DNA"/>
</dbReference>
<evidence type="ECO:0000313" key="3">
    <source>
        <dbReference type="EMBL" id="ONK30226.1"/>
    </source>
</evidence>
<feature type="transmembrane region" description="Helical" evidence="1">
    <location>
        <begin position="88"/>
        <end position="105"/>
    </location>
</feature>
<dbReference type="NCBIfam" id="NF038277">
    <property type="entry name" value="accessory_MacP"/>
    <property type="match status" value="1"/>
</dbReference>
<dbReference type="Proteomes" id="UP000188946">
    <property type="component" value="Unassembled WGS sequence"/>
</dbReference>
<name>A0AB36JQW5_9STRE</name>
<keyword evidence="5" id="KW-1185">Reference proteome</keyword>
<keyword evidence="1" id="KW-0812">Transmembrane</keyword>
<protein>
    <recommendedName>
        <fullName evidence="6">Foldase</fullName>
    </recommendedName>
</protein>
<dbReference type="RefSeq" id="WP_076995793.1">
    <property type="nucleotide sequence ID" value="NZ_MSPR01000005.1"/>
</dbReference>
<dbReference type="AlphaFoldDB" id="A0AB36JQW5"/>
<organism evidence="2 4">
    <name type="scientific">Streptococcus azizii</name>
    <dbReference type="NCBI Taxonomy" id="1579424"/>
    <lineage>
        <taxon>Bacteria</taxon>
        <taxon>Bacillati</taxon>
        <taxon>Bacillota</taxon>
        <taxon>Bacilli</taxon>
        <taxon>Lactobacillales</taxon>
        <taxon>Streptococcaceae</taxon>
        <taxon>Streptococcus</taxon>
    </lineage>
</organism>
<evidence type="ECO:0000256" key="1">
    <source>
        <dbReference type="SAM" id="Phobius"/>
    </source>
</evidence>
<dbReference type="EMBL" id="MSPT01000005">
    <property type="protein sequence ID" value="ONK28323.1"/>
    <property type="molecule type" value="Genomic_DNA"/>
</dbReference>
<evidence type="ECO:0000313" key="5">
    <source>
        <dbReference type="Proteomes" id="UP000188946"/>
    </source>
</evidence>
<dbReference type="InterPro" id="IPR047752">
    <property type="entry name" value="MacP"/>
</dbReference>
<dbReference type="Pfam" id="PF26336">
    <property type="entry name" value="MacP_activator"/>
    <property type="match status" value="1"/>
</dbReference>
<comment type="caution">
    <text evidence="2">The sequence shown here is derived from an EMBL/GenBank/DDBJ whole genome shotgun (WGS) entry which is preliminary data.</text>
</comment>
<evidence type="ECO:0008006" key="6">
    <source>
        <dbReference type="Google" id="ProtNLM"/>
    </source>
</evidence>
<dbReference type="Proteomes" id="UP000188600">
    <property type="component" value="Unassembled WGS sequence"/>
</dbReference>
<gene>
    <name evidence="3" type="ORF">BVE84_03990</name>
    <name evidence="2" type="ORF">BVE86_02935</name>
</gene>
<accession>A0AB36JQW5</accession>
<evidence type="ECO:0000313" key="4">
    <source>
        <dbReference type="Proteomes" id="UP000188600"/>
    </source>
</evidence>
<evidence type="ECO:0000313" key="2">
    <source>
        <dbReference type="EMBL" id="ONK28323.1"/>
    </source>
</evidence>
<proteinExistence type="predicted"/>